<feature type="domain" description="F-box" evidence="1">
    <location>
        <begin position="28"/>
        <end position="65"/>
    </location>
</feature>
<evidence type="ECO:0000313" key="3">
    <source>
        <dbReference type="Proteomes" id="UP001497512"/>
    </source>
</evidence>
<dbReference type="SUPFAM" id="SSF81383">
    <property type="entry name" value="F-box domain"/>
    <property type="match status" value="1"/>
</dbReference>
<dbReference type="Gene3D" id="1.20.1280.50">
    <property type="match status" value="1"/>
</dbReference>
<name>A0ABP0TMJ5_9BRYO</name>
<organism evidence="2 3">
    <name type="scientific">Sphagnum troendelagicum</name>
    <dbReference type="NCBI Taxonomy" id="128251"/>
    <lineage>
        <taxon>Eukaryota</taxon>
        <taxon>Viridiplantae</taxon>
        <taxon>Streptophyta</taxon>
        <taxon>Embryophyta</taxon>
        <taxon>Bryophyta</taxon>
        <taxon>Sphagnophytina</taxon>
        <taxon>Sphagnopsida</taxon>
        <taxon>Sphagnales</taxon>
        <taxon>Sphagnaceae</taxon>
        <taxon>Sphagnum</taxon>
    </lineage>
</organism>
<keyword evidence="3" id="KW-1185">Reference proteome</keyword>
<protein>
    <recommendedName>
        <fullName evidence="1">F-box domain-containing protein</fullName>
    </recommendedName>
</protein>
<evidence type="ECO:0000313" key="2">
    <source>
        <dbReference type="EMBL" id="CAK9199853.1"/>
    </source>
</evidence>
<dbReference type="EMBL" id="OZ019904">
    <property type="protein sequence ID" value="CAK9199853.1"/>
    <property type="molecule type" value="Genomic_DNA"/>
</dbReference>
<gene>
    <name evidence="2" type="ORF">CSSPTR1EN2_LOCUS5144</name>
</gene>
<dbReference type="Proteomes" id="UP001497512">
    <property type="component" value="Chromosome 12"/>
</dbReference>
<proteinExistence type="predicted"/>
<sequence>MTVPKVMKKLRETGEAQQSGCSIAGDIIQIHIMTLLDARSLARTAAVCTQWRAMALADWLWQPLCDEFWTKRAHIPLCLVLKSCKLSPYLAYAISVADSKQQELCPAEMCRHTWEILLKPPCGSYWLNLDPSQRGRAALRRYFHCDGSISSTPNDPIWGGQESVWRFLHVVGPDGHISQHVQINHWPLFNVKRLKDGRWRLENYYAYYLSKPDNPTYAYAPSCSQEKKVLCNMCTPPTYGLI</sequence>
<dbReference type="PANTHER" id="PTHR48218">
    <property type="entry name" value="F-BOX DOMAIN CONTAINING PROTEIN"/>
    <property type="match status" value="1"/>
</dbReference>
<accession>A0ABP0TMJ5</accession>
<dbReference type="PANTHER" id="PTHR48218:SF4">
    <property type="entry name" value="F-BOX DOMAIN-CONTAINING PROTEIN"/>
    <property type="match status" value="1"/>
</dbReference>
<evidence type="ECO:0000259" key="1">
    <source>
        <dbReference type="Pfam" id="PF12937"/>
    </source>
</evidence>
<dbReference type="InterPro" id="IPR001810">
    <property type="entry name" value="F-box_dom"/>
</dbReference>
<reference evidence="2" key="1">
    <citation type="submission" date="2024-02" db="EMBL/GenBank/DDBJ databases">
        <authorList>
            <consortium name="ELIXIR-Norway"/>
            <consortium name="Elixir Norway"/>
        </authorList>
    </citation>
    <scope>NUCLEOTIDE SEQUENCE</scope>
</reference>
<dbReference type="Pfam" id="PF12937">
    <property type="entry name" value="F-box-like"/>
    <property type="match status" value="1"/>
</dbReference>
<dbReference type="InterPro" id="IPR036047">
    <property type="entry name" value="F-box-like_dom_sf"/>
</dbReference>